<keyword evidence="1" id="KW-0969">Cilium</keyword>
<sequence length="121" mass="13458">MNTISNIGQSLAKEGRINYNPASIAKAMPIENITVGASKVIDNIVENNANIEKDVQQLQRLSDMVMGRKLQFNVNNELGSVIIKIVDPNTEQVIKEIPSADIQKLKIRIRKAIGLLFDEMI</sequence>
<dbReference type="SUPFAM" id="SSF160214">
    <property type="entry name" value="FlaG-like"/>
    <property type="match status" value="1"/>
</dbReference>
<dbReference type="EMBL" id="CP054142">
    <property type="protein sequence ID" value="QTQ14186.1"/>
    <property type="molecule type" value="Genomic_DNA"/>
</dbReference>
<dbReference type="PANTHER" id="PTHR37166:SF1">
    <property type="entry name" value="PROTEIN FLAG"/>
    <property type="match status" value="1"/>
</dbReference>
<proteinExistence type="predicted"/>
<keyword evidence="2" id="KW-1185">Reference proteome</keyword>
<dbReference type="Proteomes" id="UP000671908">
    <property type="component" value="Chromosome"/>
</dbReference>
<dbReference type="PANTHER" id="PTHR37166">
    <property type="entry name" value="PROTEIN FLAG"/>
    <property type="match status" value="1"/>
</dbReference>
<reference evidence="1 2" key="1">
    <citation type="journal article" date="2021" name="Microbiol. Resour. Announc.">
        <title>Complete Genome Sequences of Three Human Oral Treponema parvum Isolates.</title>
        <authorList>
            <person name="Zeng H."/>
            <person name="Watt R.M."/>
        </authorList>
    </citation>
    <scope>NUCLEOTIDE SEQUENCE [LARGE SCALE GENOMIC DNA]</scope>
    <source>
        <strain evidence="1 2">ATCC 700770</strain>
    </source>
</reference>
<organism evidence="1 2">
    <name type="scientific">Treponema parvum</name>
    <dbReference type="NCBI Taxonomy" id="138851"/>
    <lineage>
        <taxon>Bacteria</taxon>
        <taxon>Pseudomonadati</taxon>
        <taxon>Spirochaetota</taxon>
        <taxon>Spirochaetia</taxon>
        <taxon>Spirochaetales</taxon>
        <taxon>Treponemataceae</taxon>
        <taxon>Treponema</taxon>
    </lineage>
</organism>
<evidence type="ECO:0000313" key="1">
    <source>
        <dbReference type="EMBL" id="QTQ14186.1"/>
    </source>
</evidence>
<dbReference type="Pfam" id="PF03646">
    <property type="entry name" value="FlaG"/>
    <property type="match status" value="1"/>
</dbReference>
<accession>A0A975F4A3</accession>
<dbReference type="KEGG" id="tpav:HRQ91_06810"/>
<dbReference type="RefSeq" id="WP_210118865.1">
    <property type="nucleotide sequence ID" value="NZ_CP054142.1"/>
</dbReference>
<dbReference type="InterPro" id="IPR035924">
    <property type="entry name" value="FlaG-like_sf"/>
</dbReference>
<evidence type="ECO:0000313" key="2">
    <source>
        <dbReference type="Proteomes" id="UP000671908"/>
    </source>
</evidence>
<dbReference type="Gene3D" id="3.30.160.170">
    <property type="entry name" value="FlaG-like"/>
    <property type="match status" value="1"/>
</dbReference>
<keyword evidence="1" id="KW-0966">Cell projection</keyword>
<protein>
    <submittedName>
        <fullName evidence="1">Flagellar protein FlaG</fullName>
    </submittedName>
</protein>
<name>A0A975F4A3_9SPIR</name>
<gene>
    <name evidence="1" type="ORF">HRQ91_06810</name>
</gene>
<keyword evidence="1" id="KW-0282">Flagellum</keyword>
<dbReference type="InterPro" id="IPR005186">
    <property type="entry name" value="FlaG"/>
</dbReference>
<dbReference type="AlphaFoldDB" id="A0A975F4A3"/>